<keyword evidence="3" id="KW-1185">Reference proteome</keyword>
<feature type="region of interest" description="Disordered" evidence="1">
    <location>
        <begin position="15"/>
        <end position="63"/>
    </location>
</feature>
<protein>
    <submittedName>
        <fullName evidence="2">Uncharacterized protein</fullName>
    </submittedName>
</protein>
<feature type="compositionally biased region" description="Polar residues" evidence="1">
    <location>
        <begin position="42"/>
        <end position="51"/>
    </location>
</feature>
<proteinExistence type="predicted"/>
<comment type="caution">
    <text evidence="2">The sequence shown here is derived from an EMBL/GenBank/DDBJ whole genome shotgun (WGS) entry which is preliminary data.</text>
</comment>
<gene>
    <name evidence="2" type="ORF">E3P99_03776</name>
</gene>
<name>A0A4T0FFY8_9BASI</name>
<reference evidence="2 3" key="1">
    <citation type="submission" date="2019-03" db="EMBL/GenBank/DDBJ databases">
        <title>Sequencing 23 genomes of Wallemia ichthyophaga.</title>
        <authorList>
            <person name="Gostincar C."/>
        </authorList>
    </citation>
    <scope>NUCLEOTIDE SEQUENCE [LARGE SCALE GENOMIC DNA]</scope>
    <source>
        <strain evidence="2 3">EXF-5753</strain>
    </source>
</reference>
<accession>A0A4T0FFY8</accession>
<evidence type="ECO:0000313" key="3">
    <source>
        <dbReference type="Proteomes" id="UP000310189"/>
    </source>
</evidence>
<evidence type="ECO:0000313" key="2">
    <source>
        <dbReference type="EMBL" id="TIA86124.1"/>
    </source>
</evidence>
<dbReference type="Proteomes" id="UP000310189">
    <property type="component" value="Unassembled WGS sequence"/>
</dbReference>
<dbReference type="AlphaFoldDB" id="A0A4T0FFY8"/>
<dbReference type="EMBL" id="SPNW01000088">
    <property type="protein sequence ID" value="TIA86124.1"/>
    <property type="molecule type" value="Genomic_DNA"/>
</dbReference>
<feature type="compositionally biased region" description="Basic and acidic residues" evidence="1">
    <location>
        <begin position="15"/>
        <end position="28"/>
    </location>
</feature>
<evidence type="ECO:0000256" key="1">
    <source>
        <dbReference type="SAM" id="MobiDB-lite"/>
    </source>
</evidence>
<sequence length="159" mass="18153">MFGFISNWFGKEEVTKTPKYDPGFDKPTQKPVETSVEEQHDSNQQQGTYSPYSLPPDSGIDSAQHVEMRRKIGQASLENCSVLEGMLAHCIKNGSFKDKRVRGCDWLREHFYSCLKEQRHALTELGYALPGNSPKRDFKIRSLADRLAQEREKEADEGN</sequence>
<organism evidence="2 3">
    <name type="scientific">Wallemia hederae</name>
    <dbReference type="NCBI Taxonomy" id="1540922"/>
    <lineage>
        <taxon>Eukaryota</taxon>
        <taxon>Fungi</taxon>
        <taxon>Dikarya</taxon>
        <taxon>Basidiomycota</taxon>
        <taxon>Wallemiomycotina</taxon>
        <taxon>Wallemiomycetes</taxon>
        <taxon>Wallemiales</taxon>
        <taxon>Wallemiaceae</taxon>
        <taxon>Wallemia</taxon>
    </lineage>
</organism>